<evidence type="ECO:0000313" key="2">
    <source>
        <dbReference type="EMBL" id="GBM32494.1"/>
    </source>
</evidence>
<reference evidence="3 5" key="1">
    <citation type="journal article" date="2019" name="Sci. Rep.">
        <title>Orb-weaving spider Araneus ventricosus genome elucidates the spidroin gene catalogue.</title>
        <authorList>
            <person name="Kono N."/>
            <person name="Nakamura H."/>
            <person name="Ohtoshi R."/>
            <person name="Moran D.A.P."/>
            <person name="Shinohara A."/>
            <person name="Yoshida Y."/>
            <person name="Fujiwara M."/>
            <person name="Mori M."/>
            <person name="Tomita M."/>
            <person name="Arakawa K."/>
        </authorList>
    </citation>
    <scope>NUCLEOTIDE SEQUENCE [LARGE SCALE GENOMIC DNA]</scope>
</reference>
<dbReference type="EMBL" id="BGPR01093848">
    <property type="protein sequence ID" value="GBM32494.1"/>
    <property type="molecule type" value="Genomic_DNA"/>
</dbReference>
<dbReference type="EMBL" id="BGPR01093856">
    <property type="protein sequence ID" value="GBM32538.1"/>
    <property type="molecule type" value="Genomic_DNA"/>
</dbReference>
<comment type="caution">
    <text evidence="3">The sequence shown here is derived from an EMBL/GenBank/DDBJ whole genome shotgun (WGS) entry which is preliminary data.</text>
</comment>
<accession>A0A4Y2EWF4</accession>
<evidence type="ECO:0000313" key="4">
    <source>
        <dbReference type="EMBL" id="GBM32538.1"/>
    </source>
</evidence>
<proteinExistence type="predicted"/>
<keyword evidence="5" id="KW-1185">Reference proteome</keyword>
<dbReference type="Proteomes" id="UP000499080">
    <property type="component" value="Unassembled WGS sequence"/>
</dbReference>
<gene>
    <name evidence="4" type="ORF">AVEN_176307_1</name>
    <name evidence="1" type="ORF">AVEN_233747_1</name>
    <name evidence="2" type="ORF">AVEN_273276_1</name>
    <name evidence="3" type="ORF">AVEN_76646_1</name>
</gene>
<dbReference type="AlphaFoldDB" id="A0A4Y2EWF4"/>
<sequence length="194" mass="22698">MLPDDDFEEAESSLSEIEDDIFRIEGSLKSLLHELRLNKSYSNSSDAKSIDKLFQSSYQKYLCRCLMKQDRDTRKQFELSLVANEVPDFNEFMEFLERRFQILNAIGRNVPFKSKHSDAHELMNKTKSLFVKSSNFSKSFILYKDDSHSLHKCDQFLNFSPQKRYETVRENHLCLSCLGFHKVGSIGRNTTRNS</sequence>
<dbReference type="OrthoDB" id="7444419at2759"/>
<dbReference type="EMBL" id="BGPR01093842">
    <property type="protein sequence ID" value="GBM32471.1"/>
    <property type="molecule type" value="Genomic_DNA"/>
</dbReference>
<organism evidence="3 5">
    <name type="scientific">Araneus ventricosus</name>
    <name type="common">Orbweaver spider</name>
    <name type="synonym">Epeira ventricosa</name>
    <dbReference type="NCBI Taxonomy" id="182803"/>
    <lineage>
        <taxon>Eukaryota</taxon>
        <taxon>Metazoa</taxon>
        <taxon>Ecdysozoa</taxon>
        <taxon>Arthropoda</taxon>
        <taxon>Chelicerata</taxon>
        <taxon>Arachnida</taxon>
        <taxon>Araneae</taxon>
        <taxon>Araneomorphae</taxon>
        <taxon>Entelegynae</taxon>
        <taxon>Araneoidea</taxon>
        <taxon>Araneidae</taxon>
        <taxon>Araneus</taxon>
    </lineage>
</organism>
<evidence type="ECO:0000313" key="1">
    <source>
        <dbReference type="EMBL" id="GBM32471.1"/>
    </source>
</evidence>
<dbReference type="EMBL" id="BGPR01093852">
    <property type="protein sequence ID" value="GBM32518.1"/>
    <property type="molecule type" value="Genomic_DNA"/>
</dbReference>
<evidence type="ECO:0000313" key="3">
    <source>
        <dbReference type="EMBL" id="GBM32518.1"/>
    </source>
</evidence>
<evidence type="ECO:0000313" key="5">
    <source>
        <dbReference type="Proteomes" id="UP000499080"/>
    </source>
</evidence>
<protein>
    <submittedName>
        <fullName evidence="3">Uncharacterized protein</fullName>
    </submittedName>
</protein>
<name>A0A4Y2EWF4_ARAVE</name>